<protein>
    <recommendedName>
        <fullName evidence="4">Solute carrier family 43 member 3</fullName>
    </recommendedName>
</protein>
<accession>A0AAD9NXX9</accession>
<feature type="transmembrane region" description="Helical" evidence="1">
    <location>
        <begin position="59"/>
        <end position="79"/>
    </location>
</feature>
<dbReference type="PANTHER" id="PTHR20765:SF1">
    <property type="entry name" value="EQUILIBRATIVE NUCLEOBASE TRANSPORTER 1"/>
    <property type="match status" value="1"/>
</dbReference>
<dbReference type="Proteomes" id="UP001209878">
    <property type="component" value="Unassembled WGS sequence"/>
</dbReference>
<dbReference type="PANTHER" id="PTHR20765">
    <property type="entry name" value="SOLUTE CARRIER FAMILY 43 MEMBER 3-RELATED"/>
    <property type="match status" value="1"/>
</dbReference>
<feature type="transmembrane region" description="Helical" evidence="1">
    <location>
        <begin position="254"/>
        <end position="275"/>
    </location>
</feature>
<name>A0AAD9NXX9_RIDPI</name>
<dbReference type="EMBL" id="JAODUO010000263">
    <property type="protein sequence ID" value="KAK2184522.1"/>
    <property type="molecule type" value="Genomic_DNA"/>
</dbReference>
<feature type="transmembrane region" description="Helical" evidence="1">
    <location>
        <begin position="318"/>
        <end position="339"/>
    </location>
</feature>
<organism evidence="2 3">
    <name type="scientific">Ridgeia piscesae</name>
    <name type="common">Tubeworm</name>
    <dbReference type="NCBI Taxonomy" id="27915"/>
    <lineage>
        <taxon>Eukaryota</taxon>
        <taxon>Metazoa</taxon>
        <taxon>Spiralia</taxon>
        <taxon>Lophotrochozoa</taxon>
        <taxon>Annelida</taxon>
        <taxon>Polychaeta</taxon>
        <taxon>Sedentaria</taxon>
        <taxon>Canalipalpata</taxon>
        <taxon>Sabellida</taxon>
        <taxon>Siboglinidae</taxon>
        <taxon>Ridgeia</taxon>
    </lineage>
</organism>
<keyword evidence="3" id="KW-1185">Reference proteome</keyword>
<evidence type="ECO:0000256" key="1">
    <source>
        <dbReference type="SAM" id="Phobius"/>
    </source>
</evidence>
<evidence type="ECO:0008006" key="4">
    <source>
        <dbReference type="Google" id="ProtNLM"/>
    </source>
</evidence>
<feature type="transmembrane region" description="Helical" evidence="1">
    <location>
        <begin position="287"/>
        <end position="306"/>
    </location>
</feature>
<gene>
    <name evidence="2" type="ORF">NP493_262g03040</name>
</gene>
<keyword evidence="1" id="KW-0472">Membrane</keyword>
<feature type="transmembrane region" description="Helical" evidence="1">
    <location>
        <begin position="226"/>
        <end position="248"/>
    </location>
</feature>
<sequence>MMLLAYGADIFLVSNFELANLSPRYRSTIISLYCGAYDSSAFTMVLVKLAYDSGIPVKASFLVIAFLFTTTIISTFWFMPRHHVPFQPPRGYRLNFGCCNRTPSVLGMVVTERQLGRKELADEIGSVVRRDKGESFKTIAVSKLFLLDVLWLTCQRFQSFSFVGRLNPTLDRLANNDKGIVSSYLSVYGSLQFLGIFFAPLSGRLMDRKSRADVPSTLREIERLEACMVSFFLDTTVGLLLALVASIPVLQLQYVAFLLHVIHRAFLYGPHSAFIAHVYNPKHFGKLFGLAMSCSAAFSVLQYPLFVLVRGSLGGDPFVFNMVVLILMLVSFVHPVYIWRHCRANRRAFRAELAATSLNGAATNFIQRES</sequence>
<proteinExistence type="predicted"/>
<dbReference type="InterPro" id="IPR027197">
    <property type="entry name" value="SLC43A3"/>
</dbReference>
<feature type="transmembrane region" description="Helical" evidence="1">
    <location>
        <begin position="185"/>
        <end position="205"/>
    </location>
</feature>
<keyword evidence="1" id="KW-0812">Transmembrane</keyword>
<evidence type="ECO:0000313" key="3">
    <source>
        <dbReference type="Proteomes" id="UP001209878"/>
    </source>
</evidence>
<dbReference type="AlphaFoldDB" id="A0AAD9NXX9"/>
<dbReference type="SUPFAM" id="SSF103473">
    <property type="entry name" value="MFS general substrate transporter"/>
    <property type="match status" value="1"/>
</dbReference>
<comment type="caution">
    <text evidence="2">The sequence shown here is derived from an EMBL/GenBank/DDBJ whole genome shotgun (WGS) entry which is preliminary data.</text>
</comment>
<feature type="transmembrane region" description="Helical" evidence="1">
    <location>
        <begin position="29"/>
        <end position="47"/>
    </location>
</feature>
<keyword evidence="1" id="KW-1133">Transmembrane helix</keyword>
<dbReference type="InterPro" id="IPR036259">
    <property type="entry name" value="MFS_trans_sf"/>
</dbReference>
<reference evidence="2" key="1">
    <citation type="journal article" date="2023" name="Mol. Biol. Evol.">
        <title>Third-Generation Sequencing Reveals the Adaptive Role of the Epigenome in Three Deep-Sea Polychaetes.</title>
        <authorList>
            <person name="Perez M."/>
            <person name="Aroh O."/>
            <person name="Sun Y."/>
            <person name="Lan Y."/>
            <person name="Juniper S.K."/>
            <person name="Young C.R."/>
            <person name="Angers B."/>
            <person name="Qian P.Y."/>
        </authorList>
    </citation>
    <scope>NUCLEOTIDE SEQUENCE</scope>
    <source>
        <strain evidence="2">R07B-5</strain>
    </source>
</reference>
<evidence type="ECO:0000313" key="2">
    <source>
        <dbReference type="EMBL" id="KAK2184522.1"/>
    </source>
</evidence>
<dbReference type="Gene3D" id="1.20.1250.20">
    <property type="entry name" value="MFS general substrate transporter like domains"/>
    <property type="match status" value="1"/>
</dbReference>